<protein>
    <recommendedName>
        <fullName evidence="2">PDZ and LIM domain-containing protein</fullName>
    </recommendedName>
</protein>
<evidence type="ECO:0000313" key="3">
    <source>
        <dbReference type="EMBL" id="LAA03142.1"/>
    </source>
</evidence>
<evidence type="ECO:0000256" key="1">
    <source>
        <dbReference type="SAM" id="MobiDB-lite"/>
    </source>
</evidence>
<dbReference type="InterPro" id="IPR031847">
    <property type="entry name" value="PDLI1-4/Zasp-like_mid"/>
</dbReference>
<evidence type="ECO:0000259" key="2">
    <source>
        <dbReference type="Pfam" id="PF15936"/>
    </source>
</evidence>
<feature type="domain" description="PDZ and LIM" evidence="2">
    <location>
        <begin position="136"/>
        <end position="251"/>
    </location>
</feature>
<feature type="compositionally biased region" description="Low complexity" evidence="1">
    <location>
        <begin position="32"/>
        <end position="55"/>
    </location>
</feature>
<proteinExistence type="evidence at transcript level"/>
<feature type="compositionally biased region" description="Polar residues" evidence="1">
    <location>
        <begin position="19"/>
        <end position="31"/>
    </location>
</feature>
<dbReference type="OrthoDB" id="6107953at2759"/>
<dbReference type="EMBL" id="IAAA01004424">
    <property type="protein sequence ID" value="LAA03142.1"/>
    <property type="molecule type" value="mRNA"/>
</dbReference>
<accession>A0A2L2Y4M6</accession>
<sequence>MEARSFAGFNPRPSPWGYNWTTENISSTDYRNNSLPSKDSSSQSSPASNTATSSPEPQMLANQYANMPAALLTSLKRDKKPFTYTPGGVNLSEVLNARLQKRMERKKKYVEDRMNEDKNPIERLPKFEPPPKQVIVMPTYNSPLDMYSMENALEALECQAELVAADQSLSARSATLPRNHKFNEDDRVSQSKAFKVLQIITDTEEDASGKGKGNHYQDEMRFTGIRDSKTIPSKFFQTLQKITGTDEDDELEDSSSGAETVRTVVFEKQSVRPGFQQHQNVPQHSPPMQNHVPQFKPSNQHKTVHFQEPVTNNNLPGLKRPAAFLPMKTGGDPMTRVKPVHPSFLTNGPRKGFNPSGVTDF</sequence>
<dbReference type="EMBL" id="IAAA01004423">
    <property type="protein sequence ID" value="LAA03137.1"/>
    <property type="molecule type" value="mRNA"/>
</dbReference>
<feature type="region of interest" description="Disordered" evidence="1">
    <location>
        <begin position="342"/>
        <end position="361"/>
    </location>
</feature>
<organism evidence="3">
    <name type="scientific">Parasteatoda tepidariorum</name>
    <name type="common">Common house spider</name>
    <name type="synonym">Achaearanea tepidariorum</name>
    <dbReference type="NCBI Taxonomy" id="114398"/>
    <lineage>
        <taxon>Eukaryota</taxon>
        <taxon>Metazoa</taxon>
        <taxon>Ecdysozoa</taxon>
        <taxon>Arthropoda</taxon>
        <taxon>Chelicerata</taxon>
        <taxon>Arachnida</taxon>
        <taxon>Araneae</taxon>
        <taxon>Araneomorphae</taxon>
        <taxon>Entelegynae</taxon>
        <taxon>Araneoidea</taxon>
        <taxon>Theridiidae</taxon>
        <taxon>Parasteatoda</taxon>
    </lineage>
</organism>
<feature type="region of interest" description="Disordered" evidence="1">
    <location>
        <begin position="1"/>
        <end position="61"/>
    </location>
</feature>
<reference evidence="3" key="1">
    <citation type="journal article" date="2016" name="Mol. Ecol. Resour.">
        <title>Evaluation of the impact of RNA preservation methods of spiders for de novo transcriptome assembly.</title>
        <authorList>
            <person name="Kono N."/>
            <person name="Nakamura H."/>
            <person name="Ito Y."/>
            <person name="Tomita M."/>
            <person name="Arakawa K."/>
        </authorList>
    </citation>
    <scope>NUCLEOTIDE SEQUENCE</scope>
    <source>
        <tissue evidence="3">Whole body</tissue>
    </source>
</reference>
<name>A0A2L2Y4M6_PARTP</name>
<dbReference type="EMBL" id="IAAA01004425">
    <property type="protein sequence ID" value="LAA03145.1"/>
    <property type="molecule type" value="mRNA"/>
</dbReference>
<dbReference type="AlphaFoldDB" id="A0A2L2Y4M6"/>
<dbReference type="Pfam" id="PF15936">
    <property type="entry name" value="DUF4749"/>
    <property type="match status" value="1"/>
</dbReference>